<accession>A0ABY6HXG0</accession>
<dbReference type="PROSITE" id="PS50293">
    <property type="entry name" value="TPR_REGION"/>
    <property type="match status" value="2"/>
</dbReference>
<feature type="repeat" description="TPR" evidence="3">
    <location>
        <begin position="230"/>
        <end position="263"/>
    </location>
</feature>
<proteinExistence type="predicted"/>
<dbReference type="PANTHER" id="PTHR44943:SF4">
    <property type="entry name" value="TPR REPEAT-CONTAINING PROTEIN MJ0798"/>
    <property type="match status" value="1"/>
</dbReference>
<dbReference type="SMART" id="SM00028">
    <property type="entry name" value="TPR"/>
    <property type="match status" value="6"/>
</dbReference>
<evidence type="ECO:0000256" key="1">
    <source>
        <dbReference type="ARBA" id="ARBA00022737"/>
    </source>
</evidence>
<dbReference type="Gene3D" id="1.25.40.10">
    <property type="entry name" value="Tetratricopeptide repeat domain"/>
    <property type="match status" value="3"/>
</dbReference>
<feature type="repeat" description="TPR" evidence="3">
    <location>
        <begin position="196"/>
        <end position="229"/>
    </location>
</feature>
<dbReference type="Pfam" id="PF13181">
    <property type="entry name" value="TPR_8"/>
    <property type="match status" value="2"/>
</dbReference>
<sequence>MTPSPQTKEECRKIFEKGLSIYSKKDYTSALPYFKKMDHREFEVLKYYHLGLTYIQLGQFENGLTHYRKIHEIPPSVEGIEYDRIMYSLYINMGSTLQVLARRKQKPELFEEAITCYTYALQIKDFDPRVWNNLGNAYLDMNKFQDAIRCFNKAIKLDDEFPEAYYSLSLVYESMKMYEKAVEVLKKGLRWKARNKTYLNRIAGLTFGLGNFQEAKEYAKRAVDVKPDDLTANKNLSLILYNLGEYEEAFTYYQKLLLINPEFKEPEVEGIFEDLKKKIS</sequence>
<feature type="repeat" description="TPR" evidence="3">
    <location>
        <begin position="162"/>
        <end position="195"/>
    </location>
</feature>
<organism evidence="4 5">
    <name type="scientific">Candidatus Lokiarchaeum ossiferum</name>
    <dbReference type="NCBI Taxonomy" id="2951803"/>
    <lineage>
        <taxon>Archaea</taxon>
        <taxon>Promethearchaeati</taxon>
        <taxon>Promethearchaeota</taxon>
        <taxon>Promethearchaeia</taxon>
        <taxon>Promethearchaeales</taxon>
        <taxon>Promethearchaeaceae</taxon>
        <taxon>Candidatus Lokiarchaeum</taxon>
    </lineage>
</organism>
<gene>
    <name evidence="4" type="ORF">NEF87_004504</name>
</gene>
<feature type="repeat" description="TPR" evidence="3">
    <location>
        <begin position="44"/>
        <end position="77"/>
    </location>
</feature>
<protein>
    <recommendedName>
        <fullName evidence="6">Tetratricopeptide repeat protein</fullName>
    </recommendedName>
</protein>
<reference evidence="4" key="1">
    <citation type="submission" date="2022-09" db="EMBL/GenBank/DDBJ databases">
        <title>Actin cytoskeleton and complex cell architecture in an #Asgard archaeon.</title>
        <authorList>
            <person name="Ponce Toledo R.I."/>
            <person name="Schleper C."/>
            <person name="Rodrigues Oliveira T."/>
            <person name="Wollweber F."/>
            <person name="Xu J."/>
            <person name="Rittmann S."/>
            <person name="Klingl A."/>
            <person name="Pilhofer M."/>
        </authorList>
    </citation>
    <scope>NUCLEOTIDE SEQUENCE</scope>
    <source>
        <strain evidence="4">B-35</strain>
    </source>
</reference>
<dbReference type="Pfam" id="PF13432">
    <property type="entry name" value="TPR_16"/>
    <property type="match status" value="1"/>
</dbReference>
<dbReference type="Pfam" id="PF00515">
    <property type="entry name" value="TPR_1"/>
    <property type="match status" value="1"/>
</dbReference>
<keyword evidence="2 3" id="KW-0802">TPR repeat</keyword>
<feature type="repeat" description="TPR" evidence="3">
    <location>
        <begin position="128"/>
        <end position="161"/>
    </location>
</feature>
<evidence type="ECO:0008006" key="6">
    <source>
        <dbReference type="Google" id="ProtNLM"/>
    </source>
</evidence>
<dbReference type="Proteomes" id="UP001208689">
    <property type="component" value="Chromosome"/>
</dbReference>
<name>A0ABY6HXG0_9ARCH</name>
<keyword evidence="5" id="KW-1185">Reference proteome</keyword>
<dbReference type="InterPro" id="IPR011990">
    <property type="entry name" value="TPR-like_helical_dom_sf"/>
</dbReference>
<dbReference type="InterPro" id="IPR019734">
    <property type="entry name" value="TPR_rpt"/>
</dbReference>
<dbReference type="InterPro" id="IPR051685">
    <property type="entry name" value="Ycf3/AcsC/BcsC/TPR_MFPF"/>
</dbReference>
<evidence type="ECO:0000313" key="5">
    <source>
        <dbReference type="Proteomes" id="UP001208689"/>
    </source>
</evidence>
<dbReference type="SUPFAM" id="SSF48452">
    <property type="entry name" value="TPR-like"/>
    <property type="match status" value="1"/>
</dbReference>
<dbReference type="PROSITE" id="PS50005">
    <property type="entry name" value="TPR"/>
    <property type="match status" value="5"/>
</dbReference>
<evidence type="ECO:0000256" key="3">
    <source>
        <dbReference type="PROSITE-ProRule" id="PRU00339"/>
    </source>
</evidence>
<evidence type="ECO:0000256" key="2">
    <source>
        <dbReference type="ARBA" id="ARBA00022803"/>
    </source>
</evidence>
<evidence type="ECO:0000313" key="4">
    <source>
        <dbReference type="EMBL" id="UYP48219.1"/>
    </source>
</evidence>
<dbReference type="EMBL" id="CP104013">
    <property type="protein sequence ID" value="UYP48219.1"/>
    <property type="molecule type" value="Genomic_DNA"/>
</dbReference>
<dbReference type="PANTHER" id="PTHR44943">
    <property type="entry name" value="CELLULOSE SYNTHASE OPERON PROTEIN C"/>
    <property type="match status" value="1"/>
</dbReference>
<keyword evidence="1" id="KW-0677">Repeat</keyword>